<evidence type="ECO:0000313" key="1">
    <source>
        <dbReference type="EMBL" id="XKM38052.1"/>
    </source>
</evidence>
<dbReference type="Proteomes" id="UP000078465">
    <property type="component" value="Plasmid unnamed3"/>
</dbReference>
<dbReference type="EMBL" id="CP171850">
    <property type="protein sequence ID" value="XKM38052.1"/>
    <property type="molecule type" value="Genomic_DNA"/>
</dbReference>
<protein>
    <submittedName>
        <fullName evidence="1">Uncharacterized protein</fullName>
    </submittedName>
</protein>
<geneLocation type="plasmid" evidence="1 2">
    <name>unnamed3</name>
</geneLocation>
<accession>A0ACD5EFZ9</accession>
<keyword evidence="1" id="KW-0614">Plasmid</keyword>
<sequence>MRKLLLETEMFQAGNVAASFRSVQTREGSINGCSKKALFTQRLKGNKWRSGKAYHSTWGENLEDLWHTRELCTCKGADLFLEELSKMWSSTHLISRLLATSTVYALASTPLNCFAHSVDANLAINRPDEASWRFLAHVAAPVAPGKVLFETWASNEDTFTPHPVFPGAKGDSPCDPSGAVVGAAEIATAVATPKILSIPALHQLAPTGIVRQVSPDGSEEVRRNQTTFDYIVCNQLFTKAGLRSFYNAGRPISFPVGAVEVKANWVPADEVDSADYYVSEAADGKKYALAAMHIISKVLPNWTWATFEHQNNPGRCDYTGCHDAYGAVVADVDANDALDQTYSDCAKNDALKAMLSSAGLSPVWEHYCLKGSQTDFVSATGVPTHLGNSVTEAGFADTSSCITCHARAAVNAKGIKTTPAGFVDPPIPALCPNPSGSCSPNGAPDPNWFWTNPGKLDQAAVAMQTDFIWSIARFAIGD</sequence>
<gene>
    <name evidence="1" type="ORF">A4U53_002980</name>
</gene>
<evidence type="ECO:0000313" key="2">
    <source>
        <dbReference type="Proteomes" id="UP000078465"/>
    </source>
</evidence>
<organism evidence="1 2">
    <name type="scientific">Rhizobium ruizarguesonis</name>
    <dbReference type="NCBI Taxonomy" id="2081791"/>
    <lineage>
        <taxon>Bacteria</taxon>
        <taxon>Pseudomonadati</taxon>
        <taxon>Pseudomonadota</taxon>
        <taxon>Alphaproteobacteria</taxon>
        <taxon>Hyphomicrobiales</taxon>
        <taxon>Rhizobiaceae</taxon>
        <taxon>Rhizobium/Agrobacterium group</taxon>
        <taxon>Rhizobium</taxon>
    </lineage>
</organism>
<reference evidence="1" key="1">
    <citation type="submission" date="2024-10" db="EMBL/GenBank/DDBJ databases">
        <title>Strain of Rhizobium-related bacteria isolated fromm roots of Vavilovia formosa.</title>
        <authorList>
            <person name="Kimeklis A."/>
            <person name="Afonin A."/>
        </authorList>
    </citation>
    <scope>NUCLEOTIDE SEQUENCE</scope>
    <source>
        <strain evidence="1">Vaf-46</strain>
    </source>
</reference>
<name>A0ACD5EFZ9_9HYPH</name>
<proteinExistence type="predicted"/>